<keyword evidence="3 5" id="KW-1133">Transmembrane helix</keyword>
<dbReference type="PANTHER" id="PTHR37422:SF13">
    <property type="entry name" value="LIPOPOLYSACCHARIDE BIOSYNTHESIS PROTEIN PA4999-RELATED"/>
    <property type="match status" value="1"/>
</dbReference>
<comment type="subcellular location">
    <subcellularLocation>
        <location evidence="1">Membrane</location>
        <topology evidence="1">Multi-pass membrane protein</topology>
    </subcellularLocation>
</comment>
<feature type="transmembrane region" description="Helical" evidence="5">
    <location>
        <begin position="232"/>
        <end position="250"/>
    </location>
</feature>
<feature type="transmembrane region" description="Helical" evidence="5">
    <location>
        <begin position="257"/>
        <end position="274"/>
    </location>
</feature>
<feature type="transmembrane region" description="Helical" evidence="5">
    <location>
        <begin position="182"/>
        <end position="203"/>
    </location>
</feature>
<dbReference type="GO" id="GO:0016020">
    <property type="term" value="C:membrane"/>
    <property type="evidence" value="ECO:0007669"/>
    <property type="project" value="UniProtKB-SubCell"/>
</dbReference>
<feature type="domain" description="O-antigen ligase-related" evidence="6">
    <location>
        <begin position="468"/>
        <end position="542"/>
    </location>
</feature>
<sequence length="627" mass="71293">MTMRKNKDTHINNKKHSAEIKRKNDIPTSSDRISLSGQTSSNGNILYLIPILFIVTILPLIVKFHGYDTRLSGFSWFASYDQNVDFFLYYKHWIFVSLAFIMALVVIIKSYLNRSFLNFLPIFVPLAVYALLAVLSSIFSEYRSFSVTGIMEQFESIFALLGYCLVVYYIFLFVDTEKDIKIIITSLIIGVLILSTLGLSQYLGHDLLAASFGFTTKVEKNRVYLTLLNPNYVGVYVSLVLPVLIILASFNRKIWKLPIYILAISGMIICLVGSSSTAGVIAIIAALLFALIINLRHLLKYFYISVPVLCLVIGILITFNNKSDDYLTKQVMKLTNIQKSEANLTNIQTLDDEIVITYKNNPLHIRFFVYEDGSYFFDLVDSENNPVMANYEVMDEEPLTILDDRFNGFVLTPTVYNGNYAFIIKIDGHEWAFTNQTEDNSYYYINYYGKLDKIYTAPSALFTGYERYASGRGYIWSRTIPLLSKNILLGTGADTFALEFPQQDYVNLYNYGYGDSQLITKPHSLYLQIGVQTGVLSLIAFLVFYLMYFLSSCKLYIKNDYNTYYSKVGFAIFIGTLSYMIASISNDSMITVAPVFWVLIGLGITINHIEKKITAKSKSSDICNNNN</sequence>
<keyword evidence="7" id="KW-0436">Ligase</keyword>
<dbReference type="AlphaFoldDB" id="A0A927ZSI7"/>
<keyword evidence="2 5" id="KW-0812">Transmembrane</keyword>
<dbReference type="InterPro" id="IPR051533">
    <property type="entry name" value="WaaL-like"/>
</dbReference>
<evidence type="ECO:0000313" key="8">
    <source>
        <dbReference type="Proteomes" id="UP000768462"/>
    </source>
</evidence>
<dbReference type="Pfam" id="PF04932">
    <property type="entry name" value="Wzy_C"/>
    <property type="match status" value="1"/>
</dbReference>
<evidence type="ECO:0000256" key="4">
    <source>
        <dbReference type="ARBA" id="ARBA00023136"/>
    </source>
</evidence>
<evidence type="ECO:0000313" key="7">
    <source>
        <dbReference type="EMBL" id="MBE6058933.1"/>
    </source>
</evidence>
<keyword evidence="4 5" id="KW-0472">Membrane</keyword>
<comment type="caution">
    <text evidence="7">The sequence shown here is derived from an EMBL/GenBank/DDBJ whole genome shotgun (WGS) entry which is preliminary data.</text>
</comment>
<feature type="transmembrane region" description="Helical" evidence="5">
    <location>
        <begin position="156"/>
        <end position="175"/>
    </location>
</feature>
<proteinExistence type="predicted"/>
<feature type="transmembrane region" description="Helical" evidence="5">
    <location>
        <begin position="87"/>
        <end position="108"/>
    </location>
</feature>
<dbReference type="GO" id="GO:0016874">
    <property type="term" value="F:ligase activity"/>
    <property type="evidence" value="ECO:0007669"/>
    <property type="project" value="UniProtKB-KW"/>
</dbReference>
<feature type="transmembrane region" description="Helical" evidence="5">
    <location>
        <begin position="45"/>
        <end position="67"/>
    </location>
</feature>
<accession>A0A927ZSI7</accession>
<evidence type="ECO:0000259" key="6">
    <source>
        <dbReference type="Pfam" id="PF04932"/>
    </source>
</evidence>
<dbReference type="Proteomes" id="UP000768462">
    <property type="component" value="Unassembled WGS sequence"/>
</dbReference>
<organism evidence="7 8">
    <name type="scientific">Clostridium sulfidigenes</name>
    <dbReference type="NCBI Taxonomy" id="318464"/>
    <lineage>
        <taxon>Bacteria</taxon>
        <taxon>Bacillati</taxon>
        <taxon>Bacillota</taxon>
        <taxon>Clostridia</taxon>
        <taxon>Eubacteriales</taxon>
        <taxon>Clostridiaceae</taxon>
        <taxon>Clostridium</taxon>
    </lineage>
</organism>
<reference evidence="7" key="1">
    <citation type="submission" date="2019-04" db="EMBL/GenBank/DDBJ databases">
        <title>Evolution of Biomass-Degrading Anaerobic Consortia Revealed by Metagenomics.</title>
        <authorList>
            <person name="Peng X."/>
        </authorList>
    </citation>
    <scope>NUCLEOTIDE SEQUENCE</scope>
    <source>
        <strain evidence="7">SIG254</strain>
    </source>
</reference>
<feature type="transmembrane region" description="Helical" evidence="5">
    <location>
        <begin position="280"/>
        <end position="295"/>
    </location>
</feature>
<gene>
    <name evidence="7" type="ORF">E7215_01975</name>
</gene>
<feature type="transmembrane region" description="Helical" evidence="5">
    <location>
        <begin position="562"/>
        <end position="582"/>
    </location>
</feature>
<dbReference type="InterPro" id="IPR007016">
    <property type="entry name" value="O-antigen_ligase-rel_domated"/>
</dbReference>
<evidence type="ECO:0000256" key="2">
    <source>
        <dbReference type="ARBA" id="ARBA00022692"/>
    </source>
</evidence>
<protein>
    <submittedName>
        <fullName evidence="7">O-antigen ligase family protein</fullName>
    </submittedName>
</protein>
<feature type="transmembrane region" description="Helical" evidence="5">
    <location>
        <begin position="302"/>
        <end position="319"/>
    </location>
</feature>
<feature type="transmembrane region" description="Helical" evidence="5">
    <location>
        <begin position="588"/>
        <end position="609"/>
    </location>
</feature>
<evidence type="ECO:0000256" key="1">
    <source>
        <dbReference type="ARBA" id="ARBA00004141"/>
    </source>
</evidence>
<name>A0A927ZSI7_9CLOT</name>
<evidence type="ECO:0000256" key="5">
    <source>
        <dbReference type="SAM" id="Phobius"/>
    </source>
</evidence>
<feature type="transmembrane region" description="Helical" evidence="5">
    <location>
        <begin position="115"/>
        <end position="136"/>
    </location>
</feature>
<feature type="transmembrane region" description="Helical" evidence="5">
    <location>
        <begin position="525"/>
        <end position="550"/>
    </location>
</feature>
<dbReference type="PANTHER" id="PTHR37422">
    <property type="entry name" value="TEICHURONIC ACID BIOSYNTHESIS PROTEIN TUAE"/>
    <property type="match status" value="1"/>
</dbReference>
<evidence type="ECO:0000256" key="3">
    <source>
        <dbReference type="ARBA" id="ARBA00022989"/>
    </source>
</evidence>
<dbReference type="EMBL" id="SVCM01000022">
    <property type="protein sequence ID" value="MBE6058933.1"/>
    <property type="molecule type" value="Genomic_DNA"/>
</dbReference>